<dbReference type="RefSeq" id="WP_091432232.1">
    <property type="nucleotide sequence ID" value="NZ_FNMV01000008.1"/>
</dbReference>
<keyword evidence="3" id="KW-1185">Reference proteome</keyword>
<accession>A0A1H3A1R8</accession>
<keyword evidence="1" id="KW-0175">Coiled coil</keyword>
<evidence type="ECO:0000313" key="2">
    <source>
        <dbReference type="EMBL" id="SDX22869.1"/>
    </source>
</evidence>
<evidence type="ECO:0000256" key="1">
    <source>
        <dbReference type="SAM" id="Coils"/>
    </source>
</evidence>
<dbReference type="OrthoDB" id="667380at2"/>
<gene>
    <name evidence="2" type="ORF">SAMN05444338_10875</name>
</gene>
<dbReference type="STRING" id="229203.SAMN05444338_10875"/>
<sequence>MKNRIDKNRILEDCIQKQNELIENYKKREAEINEDTFSQKESASQSEDRRAGKYELLKAIGDELAFAQQGLAFLDSLDVTKESSVVEPGAAVVTDQLTFFIGISSEKVEMDGVTIVGISTKAPIYANMRGLEKGSSFQFNDTNYVIEDLY</sequence>
<feature type="coiled-coil region" evidence="1">
    <location>
        <begin position="8"/>
        <end position="35"/>
    </location>
</feature>
<name>A0A1H3A1R8_9FLAO</name>
<organism evidence="2 3">
    <name type="scientific">Flavobacterium degerlachei</name>
    <dbReference type="NCBI Taxonomy" id="229203"/>
    <lineage>
        <taxon>Bacteria</taxon>
        <taxon>Pseudomonadati</taxon>
        <taxon>Bacteroidota</taxon>
        <taxon>Flavobacteriia</taxon>
        <taxon>Flavobacteriales</taxon>
        <taxon>Flavobacteriaceae</taxon>
        <taxon>Flavobacterium</taxon>
    </lineage>
</organism>
<evidence type="ECO:0008006" key="4">
    <source>
        <dbReference type="Google" id="ProtNLM"/>
    </source>
</evidence>
<evidence type="ECO:0000313" key="3">
    <source>
        <dbReference type="Proteomes" id="UP000198569"/>
    </source>
</evidence>
<dbReference type="Proteomes" id="UP000198569">
    <property type="component" value="Unassembled WGS sequence"/>
</dbReference>
<dbReference type="AlphaFoldDB" id="A0A1H3A1R8"/>
<protein>
    <recommendedName>
        <fullName evidence="4">Transcription elongation factor</fullName>
    </recommendedName>
</protein>
<reference evidence="3" key="1">
    <citation type="submission" date="2016-10" db="EMBL/GenBank/DDBJ databases">
        <authorList>
            <person name="Varghese N."/>
            <person name="Submissions S."/>
        </authorList>
    </citation>
    <scope>NUCLEOTIDE SEQUENCE [LARGE SCALE GENOMIC DNA]</scope>
    <source>
        <strain evidence="3">DSM 15718</strain>
    </source>
</reference>
<dbReference type="EMBL" id="FNMV01000008">
    <property type="protein sequence ID" value="SDX22869.1"/>
    <property type="molecule type" value="Genomic_DNA"/>
</dbReference>
<proteinExistence type="predicted"/>